<dbReference type="EMBL" id="FQWY01000013">
    <property type="protein sequence ID" value="SHG80544.1"/>
    <property type="molecule type" value="Genomic_DNA"/>
</dbReference>
<dbReference type="InterPro" id="IPR000089">
    <property type="entry name" value="Biotin_lipoyl"/>
</dbReference>
<dbReference type="InterPro" id="IPR011053">
    <property type="entry name" value="Single_hybrid_motif"/>
</dbReference>
<dbReference type="GO" id="GO:0019464">
    <property type="term" value="P:glycine decarboxylation via glycine cleavage system"/>
    <property type="evidence" value="ECO:0007669"/>
    <property type="project" value="UniProtKB-UniRule"/>
</dbReference>
<dbReference type="SUPFAM" id="SSF51230">
    <property type="entry name" value="Single hybrid motif"/>
    <property type="match status" value="1"/>
</dbReference>
<dbReference type="AlphaFoldDB" id="A0A1M5MT61"/>
<comment type="subunit">
    <text evidence="3">The glycine cleavage system is composed of four proteins: P, T, L and H.</text>
</comment>
<dbReference type="GO" id="GO:0005829">
    <property type="term" value="C:cytosol"/>
    <property type="evidence" value="ECO:0007669"/>
    <property type="project" value="TreeGrafter"/>
</dbReference>
<name>A0A1M5MT61_9FIRM</name>
<comment type="similarity">
    <text evidence="1 3">Belongs to the GcvH family.</text>
</comment>
<evidence type="ECO:0000256" key="4">
    <source>
        <dbReference type="PIRSR" id="PIRSR617453-50"/>
    </source>
</evidence>
<reference evidence="7" key="1">
    <citation type="submission" date="2016-11" db="EMBL/GenBank/DDBJ databases">
        <authorList>
            <person name="Varghese N."/>
            <person name="Submissions S."/>
        </authorList>
    </citation>
    <scope>NUCLEOTIDE SEQUENCE [LARGE SCALE GENOMIC DNA]</scope>
    <source>
        <strain evidence="7">DSM 11003</strain>
    </source>
</reference>
<feature type="modified residue" description="N6-lipoyllysine" evidence="3 4">
    <location>
        <position position="63"/>
    </location>
</feature>
<evidence type="ECO:0000313" key="6">
    <source>
        <dbReference type="EMBL" id="SHG80544.1"/>
    </source>
</evidence>
<dbReference type="InterPro" id="IPR003016">
    <property type="entry name" value="2-oxoA_DH_lipoyl-BS"/>
</dbReference>
<dbReference type="RefSeq" id="WP_073090953.1">
    <property type="nucleotide sequence ID" value="NZ_FQWY01000013.1"/>
</dbReference>
<dbReference type="InterPro" id="IPR017453">
    <property type="entry name" value="GCV_H_sub"/>
</dbReference>
<dbReference type="CDD" id="cd06848">
    <property type="entry name" value="GCS_H"/>
    <property type="match status" value="1"/>
</dbReference>
<evidence type="ECO:0000259" key="5">
    <source>
        <dbReference type="PROSITE" id="PS50968"/>
    </source>
</evidence>
<proteinExistence type="inferred from homology"/>
<evidence type="ECO:0000256" key="1">
    <source>
        <dbReference type="ARBA" id="ARBA00009249"/>
    </source>
</evidence>
<evidence type="ECO:0000256" key="3">
    <source>
        <dbReference type="HAMAP-Rule" id="MF_00272"/>
    </source>
</evidence>
<feature type="domain" description="Lipoyl-binding" evidence="5">
    <location>
        <begin position="22"/>
        <end position="103"/>
    </location>
</feature>
<dbReference type="PROSITE" id="PS50968">
    <property type="entry name" value="BIOTINYL_LIPOYL"/>
    <property type="match status" value="1"/>
</dbReference>
<dbReference type="PANTHER" id="PTHR11715">
    <property type="entry name" value="GLYCINE CLEAVAGE SYSTEM H PROTEIN"/>
    <property type="match status" value="1"/>
</dbReference>
<dbReference type="Gene3D" id="2.40.50.100">
    <property type="match status" value="1"/>
</dbReference>
<dbReference type="NCBIfam" id="TIGR00527">
    <property type="entry name" value="gcvH"/>
    <property type="match status" value="1"/>
</dbReference>
<comment type="function">
    <text evidence="3">The glycine cleavage system catalyzes the degradation of glycine. The H protein shuttles the methylamine group of glycine from the P protein to the T protein.</text>
</comment>
<protein>
    <recommendedName>
        <fullName evidence="3">Glycine cleavage system H protein</fullName>
    </recommendedName>
</protein>
<dbReference type="PROSITE" id="PS00189">
    <property type="entry name" value="LIPOYL"/>
    <property type="match status" value="1"/>
</dbReference>
<dbReference type="PANTHER" id="PTHR11715:SF3">
    <property type="entry name" value="GLYCINE CLEAVAGE SYSTEM H PROTEIN-RELATED"/>
    <property type="match status" value="1"/>
</dbReference>
<gene>
    <name evidence="3" type="primary">gcvH</name>
    <name evidence="6" type="ORF">SAMN02745221_01010</name>
</gene>
<dbReference type="Proteomes" id="UP000242329">
    <property type="component" value="Unassembled WGS sequence"/>
</dbReference>
<dbReference type="InterPro" id="IPR033753">
    <property type="entry name" value="GCV_H/Fam206"/>
</dbReference>
<evidence type="ECO:0000256" key="2">
    <source>
        <dbReference type="ARBA" id="ARBA00022823"/>
    </source>
</evidence>
<keyword evidence="2 3" id="KW-0450">Lipoyl</keyword>
<dbReference type="OrthoDB" id="9796712at2"/>
<sequence length="128" mass="14308">MRVEKGLLYTENHEWLKVEGDKAYIGITDYAQEHLGDIVFVELPEVDAEFDADEGIAVIESVKAVSSVYTPVACTILEVNEELEGAPELLNEDCYANWIALISIKDMDGLNKLMDAEAYEAFCAEQEE</sequence>
<keyword evidence="7" id="KW-1185">Reference proteome</keyword>
<comment type="cofactor">
    <cofactor evidence="3">
        <name>(R)-lipoate</name>
        <dbReference type="ChEBI" id="CHEBI:83088"/>
    </cofactor>
    <text evidence="3">Binds 1 lipoyl cofactor covalently.</text>
</comment>
<dbReference type="GO" id="GO:0005960">
    <property type="term" value="C:glycine cleavage complex"/>
    <property type="evidence" value="ECO:0007669"/>
    <property type="project" value="InterPro"/>
</dbReference>
<dbReference type="Pfam" id="PF01597">
    <property type="entry name" value="GCV_H"/>
    <property type="match status" value="1"/>
</dbReference>
<dbReference type="InterPro" id="IPR002930">
    <property type="entry name" value="GCV_H"/>
</dbReference>
<organism evidence="6 7">
    <name type="scientific">Thermosyntropha lipolytica DSM 11003</name>
    <dbReference type="NCBI Taxonomy" id="1123382"/>
    <lineage>
        <taxon>Bacteria</taxon>
        <taxon>Bacillati</taxon>
        <taxon>Bacillota</taxon>
        <taxon>Clostridia</taxon>
        <taxon>Eubacteriales</taxon>
        <taxon>Syntrophomonadaceae</taxon>
        <taxon>Thermosyntropha</taxon>
    </lineage>
</organism>
<evidence type="ECO:0000313" key="7">
    <source>
        <dbReference type="Proteomes" id="UP000242329"/>
    </source>
</evidence>
<dbReference type="STRING" id="1123382.SAMN02745221_01010"/>
<accession>A0A1M5MT61</accession>
<dbReference type="GO" id="GO:0009249">
    <property type="term" value="P:protein lipoylation"/>
    <property type="evidence" value="ECO:0007669"/>
    <property type="project" value="TreeGrafter"/>
</dbReference>
<dbReference type="NCBIfam" id="NF002270">
    <property type="entry name" value="PRK01202.1"/>
    <property type="match status" value="1"/>
</dbReference>
<dbReference type="HAMAP" id="MF_00272">
    <property type="entry name" value="GcvH"/>
    <property type="match status" value="1"/>
</dbReference>